<organism evidence="2 3">
    <name type="scientific">Daphnia magna</name>
    <dbReference type="NCBI Taxonomy" id="35525"/>
    <lineage>
        <taxon>Eukaryota</taxon>
        <taxon>Metazoa</taxon>
        <taxon>Ecdysozoa</taxon>
        <taxon>Arthropoda</taxon>
        <taxon>Crustacea</taxon>
        <taxon>Branchiopoda</taxon>
        <taxon>Diplostraca</taxon>
        <taxon>Cladocera</taxon>
        <taxon>Anomopoda</taxon>
        <taxon>Daphniidae</taxon>
        <taxon>Daphnia</taxon>
    </lineage>
</organism>
<reference evidence="2 3" key="1">
    <citation type="journal article" date="2023" name="Nucleic Acids Res.">
        <title>The hologenome of Daphnia magna reveals possible DNA methylation and microbiome-mediated evolution of the host genome.</title>
        <authorList>
            <person name="Chaturvedi A."/>
            <person name="Li X."/>
            <person name="Dhandapani V."/>
            <person name="Marshall H."/>
            <person name="Kissane S."/>
            <person name="Cuenca-Cambronero M."/>
            <person name="Asole G."/>
            <person name="Calvet F."/>
            <person name="Ruiz-Romero M."/>
            <person name="Marangio P."/>
            <person name="Guigo R."/>
            <person name="Rago D."/>
            <person name="Mirbahai L."/>
            <person name="Eastwood N."/>
            <person name="Colbourne J.K."/>
            <person name="Zhou J."/>
            <person name="Mallon E."/>
            <person name="Orsini L."/>
        </authorList>
    </citation>
    <scope>NUCLEOTIDE SEQUENCE [LARGE SCALE GENOMIC DNA]</scope>
    <source>
        <strain evidence="2">LRV0_1</strain>
    </source>
</reference>
<feature type="compositionally biased region" description="Basic and acidic residues" evidence="1">
    <location>
        <begin position="66"/>
        <end position="92"/>
    </location>
</feature>
<evidence type="ECO:0000313" key="2">
    <source>
        <dbReference type="EMBL" id="KAK4006048.1"/>
    </source>
</evidence>
<feature type="region of interest" description="Disordered" evidence="1">
    <location>
        <begin position="47"/>
        <end position="104"/>
    </location>
</feature>
<evidence type="ECO:0000256" key="1">
    <source>
        <dbReference type="SAM" id="MobiDB-lite"/>
    </source>
</evidence>
<comment type="caution">
    <text evidence="2">The sequence shown here is derived from an EMBL/GenBank/DDBJ whole genome shotgun (WGS) entry which is preliminary data.</text>
</comment>
<protein>
    <submittedName>
        <fullName evidence="2">Uncharacterized protein</fullName>
    </submittedName>
</protein>
<dbReference type="EMBL" id="JAOYFB010000002">
    <property type="protein sequence ID" value="KAK4006048.1"/>
    <property type="molecule type" value="Genomic_DNA"/>
</dbReference>
<proteinExistence type="predicted"/>
<keyword evidence="3" id="KW-1185">Reference proteome</keyword>
<dbReference type="Proteomes" id="UP001234178">
    <property type="component" value="Unassembled WGS sequence"/>
</dbReference>
<sequence>MVDQPWGRTAPPVPTTKKKRGEKWVAANGLTYNMHYTTIQYKTIPKTRGSTTTAMRQRQARSKTMRQIDEMEKARRKRQGEDDQVKGGEAKTTRLKAVRQRRPA</sequence>
<feature type="region of interest" description="Disordered" evidence="1">
    <location>
        <begin position="1"/>
        <end position="22"/>
    </location>
</feature>
<gene>
    <name evidence="2" type="ORF">OUZ56_011179</name>
</gene>
<accession>A0ABQ9YZW8</accession>
<feature type="compositionally biased region" description="Basic residues" evidence="1">
    <location>
        <begin position="93"/>
        <end position="104"/>
    </location>
</feature>
<evidence type="ECO:0000313" key="3">
    <source>
        <dbReference type="Proteomes" id="UP001234178"/>
    </source>
</evidence>
<name>A0ABQ9YZW8_9CRUS</name>